<dbReference type="InterPro" id="IPR036286">
    <property type="entry name" value="LexA/Signal_pep-like_sf"/>
</dbReference>
<dbReference type="EMBL" id="CP038638">
    <property type="protein sequence ID" value="QBY56135.1"/>
    <property type="molecule type" value="Genomic_DNA"/>
</dbReference>
<sequence length="269" mass="29619">MATVPKRSLTDDEKADAARLNAAWQDYKAKCKEKGESPTQIWLGSVSGLGGQSAVGQYLRGIIPINLKALVAICNAIGARPEEISPRLTGALTEISKNHQVRENPNGHERSANEVEAYNPPAIGDNFEAGPDLRPRKYPEISWVQAGMWTVIGENFVREEAAAWHYCPFDLGEKGFVLRVRGTSMTAPGEARHTFPEGTLLFVNPDIEAVPGKFVIVARNGNEATFKRLTIEEGELFLEALNPTWQPRYVRLEADHHICGVVVFSGMPL</sequence>
<evidence type="ECO:0000313" key="2">
    <source>
        <dbReference type="EMBL" id="QBY56135.1"/>
    </source>
</evidence>
<dbReference type="SUPFAM" id="SSF51306">
    <property type="entry name" value="LexA/Signal peptidase"/>
    <property type="match status" value="1"/>
</dbReference>
<geneLocation type="plasmid" evidence="2">
    <name>unnamed3</name>
</geneLocation>
<dbReference type="InterPro" id="IPR015927">
    <property type="entry name" value="Peptidase_S24_S26A/B/C"/>
</dbReference>
<dbReference type="RefSeq" id="WP_135707300.1">
    <property type="nucleotide sequence ID" value="NZ_CP038638.1"/>
</dbReference>
<dbReference type="OrthoDB" id="9021722at2"/>
<dbReference type="Gene3D" id="2.10.109.10">
    <property type="entry name" value="Umud Fragment, subunit A"/>
    <property type="match status" value="1"/>
</dbReference>
<dbReference type="SUPFAM" id="SSF47413">
    <property type="entry name" value="lambda repressor-like DNA-binding domains"/>
    <property type="match status" value="1"/>
</dbReference>
<dbReference type="CDD" id="cd06529">
    <property type="entry name" value="S24_LexA-like"/>
    <property type="match status" value="1"/>
</dbReference>
<reference evidence="2 3" key="1">
    <citation type="submission" date="2019-03" db="EMBL/GenBank/DDBJ databases">
        <title>Efficiently degradation of phenoxyalkanoic acid herbicides by Cupriavidus oxalaticus strain X32.</title>
        <authorList>
            <person name="Sheng X."/>
        </authorList>
    </citation>
    <scope>NUCLEOTIDE SEQUENCE [LARGE SCALE GENOMIC DNA]</scope>
    <source>
        <strain evidence="2 3">X32</strain>
        <plasmid evidence="2 3">unnamed3</plasmid>
    </source>
</reference>
<accession>A0A4P7LJY9</accession>
<dbReference type="AlphaFoldDB" id="A0A4P7LJY9"/>
<name>A0A4P7LJY9_9BURK</name>
<gene>
    <name evidence="2" type="ORF">E0W60_34315</name>
</gene>
<dbReference type="PANTHER" id="PTHR33516">
    <property type="entry name" value="LEXA REPRESSOR"/>
    <property type="match status" value="1"/>
</dbReference>
<dbReference type="InterPro" id="IPR039418">
    <property type="entry name" value="LexA-like"/>
</dbReference>
<dbReference type="PROSITE" id="PS50943">
    <property type="entry name" value="HTH_CROC1"/>
    <property type="match status" value="1"/>
</dbReference>
<feature type="domain" description="HTH cro/C1-type" evidence="1">
    <location>
        <begin position="52"/>
        <end position="84"/>
    </location>
</feature>
<dbReference type="Proteomes" id="UP000295294">
    <property type="component" value="Plasmid unnamed3"/>
</dbReference>
<dbReference type="Gene3D" id="1.10.260.40">
    <property type="entry name" value="lambda repressor-like DNA-binding domains"/>
    <property type="match status" value="1"/>
</dbReference>
<dbReference type="PANTHER" id="PTHR33516:SF2">
    <property type="entry name" value="LEXA REPRESSOR-RELATED"/>
    <property type="match status" value="1"/>
</dbReference>
<evidence type="ECO:0000259" key="1">
    <source>
        <dbReference type="PROSITE" id="PS50943"/>
    </source>
</evidence>
<dbReference type="KEGG" id="cox:E0W60_34315"/>
<dbReference type="InterPro" id="IPR001387">
    <property type="entry name" value="Cro/C1-type_HTH"/>
</dbReference>
<evidence type="ECO:0000313" key="3">
    <source>
        <dbReference type="Proteomes" id="UP000295294"/>
    </source>
</evidence>
<dbReference type="Pfam" id="PF00717">
    <property type="entry name" value="Peptidase_S24"/>
    <property type="match status" value="1"/>
</dbReference>
<dbReference type="InterPro" id="IPR050077">
    <property type="entry name" value="LexA_repressor"/>
</dbReference>
<keyword evidence="2" id="KW-0614">Plasmid</keyword>
<proteinExistence type="predicted"/>
<dbReference type="GO" id="GO:0003677">
    <property type="term" value="F:DNA binding"/>
    <property type="evidence" value="ECO:0007669"/>
    <property type="project" value="InterPro"/>
</dbReference>
<dbReference type="InterPro" id="IPR010982">
    <property type="entry name" value="Lambda_DNA-bd_dom_sf"/>
</dbReference>
<protein>
    <submittedName>
        <fullName evidence="2">Peptidase S24/S26A/S26B</fullName>
    </submittedName>
</protein>
<organism evidence="2 3">
    <name type="scientific">Cupriavidus oxalaticus</name>
    <dbReference type="NCBI Taxonomy" id="96344"/>
    <lineage>
        <taxon>Bacteria</taxon>
        <taxon>Pseudomonadati</taxon>
        <taxon>Pseudomonadota</taxon>
        <taxon>Betaproteobacteria</taxon>
        <taxon>Burkholderiales</taxon>
        <taxon>Burkholderiaceae</taxon>
        <taxon>Cupriavidus</taxon>
    </lineage>
</organism>